<dbReference type="Gene3D" id="1.10.8.710">
    <property type="match status" value="1"/>
</dbReference>
<dbReference type="SUPFAM" id="SSF52540">
    <property type="entry name" value="P-loop containing nucleoside triphosphate hydrolases"/>
    <property type="match status" value="2"/>
</dbReference>
<dbReference type="InterPro" id="IPR035699">
    <property type="entry name" value="AAA_6"/>
</dbReference>
<evidence type="ECO:0000259" key="3">
    <source>
        <dbReference type="Pfam" id="PF17852"/>
    </source>
</evidence>
<dbReference type="GO" id="GO:0005524">
    <property type="term" value="F:ATP binding"/>
    <property type="evidence" value="ECO:0007669"/>
    <property type="project" value="InterPro"/>
</dbReference>
<evidence type="ECO:0000313" key="4">
    <source>
        <dbReference type="EMBL" id="CAG5121563.1"/>
    </source>
</evidence>
<protein>
    <recommendedName>
        <fullName evidence="6">Dynein heavy chain</fullName>
    </recommendedName>
</protein>
<gene>
    <name evidence="4" type="ORF">CUNI_LOCUS7121</name>
</gene>
<dbReference type="InterPro" id="IPR043157">
    <property type="entry name" value="Dynein_AAA1S"/>
</dbReference>
<dbReference type="InterPro" id="IPR041466">
    <property type="entry name" value="Dynein_AAA5_ext"/>
</dbReference>
<accession>A0A8S3YWS2</accession>
<dbReference type="EMBL" id="CAJHNH020001112">
    <property type="protein sequence ID" value="CAG5121563.1"/>
    <property type="molecule type" value="Genomic_DNA"/>
</dbReference>
<dbReference type="OrthoDB" id="5593012at2759"/>
<dbReference type="GO" id="GO:0030286">
    <property type="term" value="C:dynein complex"/>
    <property type="evidence" value="ECO:0007669"/>
    <property type="project" value="InterPro"/>
</dbReference>
<dbReference type="Pfam" id="PF12774">
    <property type="entry name" value="AAA_6"/>
    <property type="match status" value="2"/>
</dbReference>
<dbReference type="GO" id="GO:0051959">
    <property type="term" value="F:dynein light intermediate chain binding"/>
    <property type="evidence" value="ECO:0007669"/>
    <property type="project" value="InterPro"/>
</dbReference>
<feature type="domain" description="Dynein heavy chain hydrolytic ATP-binding dynein motor region" evidence="2">
    <location>
        <begin position="18"/>
        <end position="251"/>
    </location>
</feature>
<dbReference type="Gene3D" id="1.10.472.130">
    <property type="match status" value="1"/>
</dbReference>
<feature type="region of interest" description="Disordered" evidence="1">
    <location>
        <begin position="242"/>
        <end position="305"/>
    </location>
</feature>
<dbReference type="PANTHER" id="PTHR46961">
    <property type="entry name" value="DYNEIN HEAVY CHAIN 1, AXONEMAL-LIKE PROTEIN"/>
    <property type="match status" value="1"/>
</dbReference>
<dbReference type="Gene3D" id="3.40.50.300">
    <property type="entry name" value="P-loop containing nucleotide triphosphate hydrolases"/>
    <property type="match status" value="2"/>
</dbReference>
<dbReference type="InterPro" id="IPR027417">
    <property type="entry name" value="P-loop_NTPase"/>
</dbReference>
<sequence>AEVKLVPCIWILDSQYGYGTEFYGTDAGIPISPVTEKCFLSMSLALKQMMGTLLVGPPGSCKTETVKGLANILGNFVGMFQVFKEQDPACIGQIMQGIAMDGCWGCFEDVHIINKTGLSVLIDYAQSIFKALKAKQSYLCLLDGTEIFLHSTVGLFLTVNTPKTPTSQLPCEVTQSFRTVTLIAPDVGFILKSKCASMGFRAPSVLANRLKLLVELVKDQLPPEIHHHFTAQALTGVLKRAVQKRNQQKEEKMADKNSTKDEASRSDSQSSETATGRIRQPTFSVTTNKQSQSGIMYKPGTPVTLTAQGKQDHSLVCEAIDEIISPRMTTENYAVFKSILKDCFRNLPKPETHARKSPEKECTKSCGTAGSLKTQEKETDFEHALVNKALESKLIPHKAWITKCLQLYTLSQVYAGVIIAGPTGSGKSSCIQTVVSALSGLTSTVSQAGHTKKVSTENLHRLLCINPMVVDDTALIFGTIGHKHEWVDGIFTHAIRKANRNRSTTWLCLDGVLNSSWTDNFSNKLFLSNRIKLLFETDDLTEASPSAVSSCGILYIDRDVVGWKAVTRAWLDTRPHSEAHVLLKAFQKTLDPVISFVLSNTKCHLKLSEVGMLKTCLDLLAAMLTENIEVSGDLHIERLYIFCLIWSFGGLLDSSDRRAFSDLLKTLSTALPDDDLDICVFDYYVDESGEWDPWLARVPEVMFTDNQDILGEVFVDTVDT</sequence>
<dbReference type="InterPro" id="IPR026983">
    <property type="entry name" value="DHC"/>
</dbReference>
<dbReference type="Pfam" id="PF17852">
    <property type="entry name" value="Dynein_AAA_lid"/>
    <property type="match status" value="1"/>
</dbReference>
<feature type="domain" description="Dynein heavy chain hydrolytic ATP-binding dynein motor region" evidence="2">
    <location>
        <begin position="374"/>
        <end position="428"/>
    </location>
</feature>
<dbReference type="Proteomes" id="UP000678393">
    <property type="component" value="Unassembled WGS sequence"/>
</dbReference>
<feature type="compositionally biased region" description="Polar residues" evidence="1">
    <location>
        <begin position="281"/>
        <end position="294"/>
    </location>
</feature>
<feature type="compositionally biased region" description="Basic and acidic residues" evidence="1">
    <location>
        <begin position="247"/>
        <end position="265"/>
    </location>
</feature>
<feature type="domain" description="Dynein heavy chain AAA 5 extension" evidence="3">
    <location>
        <begin position="583"/>
        <end position="694"/>
    </location>
</feature>
<evidence type="ECO:0000313" key="5">
    <source>
        <dbReference type="Proteomes" id="UP000678393"/>
    </source>
</evidence>
<dbReference type="AlphaFoldDB" id="A0A8S3YWS2"/>
<feature type="non-terminal residue" evidence="4">
    <location>
        <position position="1"/>
    </location>
</feature>
<comment type="caution">
    <text evidence="4">The sequence shown here is derived from an EMBL/GenBank/DDBJ whole genome shotgun (WGS) entry which is preliminary data.</text>
</comment>
<dbReference type="GO" id="GO:0007018">
    <property type="term" value="P:microtubule-based movement"/>
    <property type="evidence" value="ECO:0007669"/>
    <property type="project" value="InterPro"/>
</dbReference>
<evidence type="ECO:0008006" key="6">
    <source>
        <dbReference type="Google" id="ProtNLM"/>
    </source>
</evidence>
<dbReference type="PANTHER" id="PTHR46961:SF15">
    <property type="entry name" value="AAA+ ATPASE DOMAIN-CONTAINING PROTEIN"/>
    <property type="match status" value="1"/>
</dbReference>
<name>A0A8S3YWS2_9EUPU</name>
<keyword evidence="5" id="KW-1185">Reference proteome</keyword>
<evidence type="ECO:0000259" key="2">
    <source>
        <dbReference type="Pfam" id="PF12774"/>
    </source>
</evidence>
<organism evidence="4 5">
    <name type="scientific">Candidula unifasciata</name>
    <dbReference type="NCBI Taxonomy" id="100452"/>
    <lineage>
        <taxon>Eukaryota</taxon>
        <taxon>Metazoa</taxon>
        <taxon>Spiralia</taxon>
        <taxon>Lophotrochozoa</taxon>
        <taxon>Mollusca</taxon>
        <taxon>Gastropoda</taxon>
        <taxon>Heterobranchia</taxon>
        <taxon>Euthyneura</taxon>
        <taxon>Panpulmonata</taxon>
        <taxon>Eupulmonata</taxon>
        <taxon>Stylommatophora</taxon>
        <taxon>Helicina</taxon>
        <taxon>Helicoidea</taxon>
        <taxon>Geomitridae</taxon>
        <taxon>Candidula</taxon>
    </lineage>
</organism>
<feature type="non-terminal residue" evidence="4">
    <location>
        <position position="720"/>
    </location>
</feature>
<reference evidence="4" key="1">
    <citation type="submission" date="2021-04" db="EMBL/GenBank/DDBJ databases">
        <authorList>
            <consortium name="Molecular Ecology Group"/>
        </authorList>
    </citation>
    <scope>NUCLEOTIDE SEQUENCE</scope>
</reference>
<evidence type="ECO:0000256" key="1">
    <source>
        <dbReference type="SAM" id="MobiDB-lite"/>
    </source>
</evidence>
<proteinExistence type="predicted"/>
<dbReference type="GO" id="GO:0045505">
    <property type="term" value="F:dynein intermediate chain binding"/>
    <property type="evidence" value="ECO:0007669"/>
    <property type="project" value="InterPro"/>
</dbReference>